<comment type="caution">
    <text evidence="1">The sequence shown here is derived from an EMBL/GenBank/DDBJ whole genome shotgun (WGS) entry which is preliminary data.</text>
</comment>
<accession>A0ABT5V7W7</accession>
<gene>
    <name evidence="1" type="ORF">PWJ81_08230</name>
</gene>
<organism evidence="1 2">
    <name type="scientific">Actinotignum sanguinis</name>
    <dbReference type="NCBI Taxonomy" id="1445614"/>
    <lineage>
        <taxon>Bacteria</taxon>
        <taxon>Bacillati</taxon>
        <taxon>Actinomycetota</taxon>
        <taxon>Actinomycetes</taxon>
        <taxon>Actinomycetales</taxon>
        <taxon>Actinomycetaceae</taxon>
        <taxon>Actinotignum</taxon>
    </lineage>
</organism>
<proteinExistence type="predicted"/>
<dbReference type="EMBL" id="JARBHI010000022">
    <property type="protein sequence ID" value="MDE1657053.1"/>
    <property type="molecule type" value="Genomic_DNA"/>
</dbReference>
<evidence type="ECO:0000313" key="1">
    <source>
        <dbReference type="EMBL" id="MDE1657053.1"/>
    </source>
</evidence>
<keyword evidence="2" id="KW-1185">Reference proteome</keyword>
<protein>
    <submittedName>
        <fullName evidence="1">Uncharacterized protein</fullName>
    </submittedName>
</protein>
<reference evidence="1 2" key="1">
    <citation type="submission" date="2023-02" db="EMBL/GenBank/DDBJ databases">
        <title>Defining the Infant Male Urobiome and Moving Towards Mechanisms in Urobiome Research.</title>
        <authorList>
            <person name="Reasoner S."/>
            <person name="Flores V."/>
            <person name="Van Horn G."/>
            <person name="Morales G."/>
            <person name="Peard L."/>
            <person name="Abelson B."/>
            <person name="Manuel C."/>
            <person name="Lee J."/>
            <person name="Baker B."/>
            <person name="Williams T."/>
            <person name="Schmitz J."/>
            <person name="Clayton D."/>
            <person name="Hadjifrangiskou M."/>
        </authorList>
    </citation>
    <scope>NUCLEOTIDE SEQUENCE [LARGE SCALE GENOMIC DNA]</scope>
    <source>
        <strain evidence="1 2">AS1053</strain>
    </source>
</reference>
<name>A0ABT5V7W7_9ACTO</name>
<dbReference type="RefSeq" id="WP_274778647.1">
    <property type="nucleotide sequence ID" value="NZ_JARBHI010000022.1"/>
</dbReference>
<dbReference type="Proteomes" id="UP001219297">
    <property type="component" value="Unassembled WGS sequence"/>
</dbReference>
<dbReference type="Gene3D" id="2.40.30.160">
    <property type="match status" value="1"/>
</dbReference>
<evidence type="ECO:0000313" key="2">
    <source>
        <dbReference type="Proteomes" id="UP001219297"/>
    </source>
</evidence>
<sequence length="127" mass="13035">MRLAEIYGPGVAGARESRVAGTARLGGAARSLACLYLEGPDAADLPEPGDPVVAERGDGAVIGRVTSAVRHWEEGPLALALMRQPAALGAVLVGEFRCGVEPISLPTHAPVAVTIRESGEKSVVGRD</sequence>